<evidence type="ECO:0000256" key="3">
    <source>
        <dbReference type="ARBA" id="ARBA00022723"/>
    </source>
</evidence>
<feature type="binding site" evidence="9">
    <location>
        <position position="73"/>
    </location>
    <ligand>
        <name>Mg(2+)</name>
        <dbReference type="ChEBI" id="CHEBI:18420"/>
    </ligand>
</feature>
<accession>A0A9D1T9D9</accession>
<evidence type="ECO:0000313" key="14">
    <source>
        <dbReference type="Proteomes" id="UP000824169"/>
    </source>
</evidence>
<comment type="catalytic activity">
    <reaction evidence="8 9 10">
        <text>2-[(2R,5Z)-2-carboxy-4-methylthiazol-5(2H)-ylidene]ethyl phosphate + 4-amino-2-methyl-5-(diphosphooxymethyl)pyrimidine + 2 H(+) = thiamine phosphate + CO2 + diphosphate</text>
        <dbReference type="Rhea" id="RHEA:47844"/>
        <dbReference type="ChEBI" id="CHEBI:15378"/>
        <dbReference type="ChEBI" id="CHEBI:16526"/>
        <dbReference type="ChEBI" id="CHEBI:33019"/>
        <dbReference type="ChEBI" id="CHEBI:37575"/>
        <dbReference type="ChEBI" id="CHEBI:57841"/>
        <dbReference type="ChEBI" id="CHEBI:62899"/>
        <dbReference type="EC" id="2.5.1.3"/>
    </reaction>
</comment>
<dbReference type="Gene3D" id="3.20.20.70">
    <property type="entry name" value="Aldolase class I"/>
    <property type="match status" value="1"/>
</dbReference>
<protein>
    <recommendedName>
        <fullName evidence="9">Thiamine-phosphate synthase</fullName>
        <shortName evidence="9">TP synthase</shortName>
        <shortName evidence="9">TPS</shortName>
        <ecNumber evidence="9">2.5.1.3</ecNumber>
    </recommendedName>
    <alternativeName>
        <fullName evidence="9">Thiamine-phosphate pyrophosphorylase</fullName>
        <shortName evidence="9">TMP pyrophosphorylase</shortName>
        <shortName evidence="9">TMP-PPase</shortName>
    </alternativeName>
</protein>
<feature type="binding site" evidence="9">
    <location>
        <position position="111"/>
    </location>
    <ligand>
        <name>4-amino-2-methyl-5-(diphosphooxymethyl)pyrimidine</name>
        <dbReference type="ChEBI" id="CHEBI:57841"/>
    </ligand>
</feature>
<evidence type="ECO:0000259" key="12">
    <source>
        <dbReference type="Pfam" id="PF02581"/>
    </source>
</evidence>
<dbReference type="Pfam" id="PF02581">
    <property type="entry name" value="TMP-TENI"/>
    <property type="match status" value="1"/>
</dbReference>
<name>A0A9D1T9D9_9FIRM</name>
<feature type="domain" description="Thiamine phosphate synthase/TenI" evidence="12">
    <location>
        <begin position="10"/>
        <end position="190"/>
    </location>
</feature>
<dbReference type="GO" id="GO:0004789">
    <property type="term" value="F:thiamine-phosphate diphosphorylase activity"/>
    <property type="evidence" value="ECO:0007669"/>
    <property type="project" value="UniProtKB-UniRule"/>
</dbReference>
<gene>
    <name evidence="9 13" type="primary">thiE</name>
    <name evidence="13" type="ORF">IAB71_02675</name>
</gene>
<evidence type="ECO:0000256" key="9">
    <source>
        <dbReference type="HAMAP-Rule" id="MF_00097"/>
    </source>
</evidence>
<comment type="similarity">
    <text evidence="9 10">Belongs to the thiamine-phosphate synthase family.</text>
</comment>
<evidence type="ECO:0000256" key="1">
    <source>
        <dbReference type="ARBA" id="ARBA00005165"/>
    </source>
</evidence>
<dbReference type="InterPro" id="IPR036206">
    <property type="entry name" value="ThiamineP_synth_sf"/>
</dbReference>
<evidence type="ECO:0000256" key="7">
    <source>
        <dbReference type="ARBA" id="ARBA00047851"/>
    </source>
</evidence>
<keyword evidence="2 9" id="KW-0808">Transferase</keyword>
<keyword evidence="5 9" id="KW-0784">Thiamine biosynthesis</keyword>
<evidence type="ECO:0000256" key="10">
    <source>
        <dbReference type="RuleBase" id="RU003826"/>
    </source>
</evidence>
<dbReference type="GO" id="GO:0005737">
    <property type="term" value="C:cytoplasm"/>
    <property type="evidence" value="ECO:0007669"/>
    <property type="project" value="TreeGrafter"/>
</dbReference>
<dbReference type="NCBIfam" id="TIGR00693">
    <property type="entry name" value="thiE"/>
    <property type="match status" value="1"/>
</dbReference>
<comment type="catalytic activity">
    <reaction evidence="6 9 10">
        <text>4-methyl-5-(2-phosphooxyethyl)-thiazole + 4-amino-2-methyl-5-(diphosphooxymethyl)pyrimidine + H(+) = thiamine phosphate + diphosphate</text>
        <dbReference type="Rhea" id="RHEA:22328"/>
        <dbReference type="ChEBI" id="CHEBI:15378"/>
        <dbReference type="ChEBI" id="CHEBI:33019"/>
        <dbReference type="ChEBI" id="CHEBI:37575"/>
        <dbReference type="ChEBI" id="CHEBI:57841"/>
        <dbReference type="ChEBI" id="CHEBI:58296"/>
        <dbReference type="EC" id="2.5.1.3"/>
    </reaction>
</comment>
<comment type="pathway">
    <text evidence="1 9 11">Cofactor biosynthesis; thiamine diphosphate biosynthesis; thiamine phosphate from 4-amino-2-methyl-5-diphosphomethylpyrimidine and 4-methyl-5-(2-phosphoethyl)-thiazole: step 1/1.</text>
</comment>
<dbReference type="EMBL" id="DVOO01000009">
    <property type="protein sequence ID" value="HIV24684.1"/>
    <property type="molecule type" value="Genomic_DNA"/>
</dbReference>
<dbReference type="InterPro" id="IPR022998">
    <property type="entry name" value="ThiamineP_synth_TenI"/>
</dbReference>
<proteinExistence type="inferred from homology"/>
<dbReference type="InterPro" id="IPR013785">
    <property type="entry name" value="Aldolase_TIM"/>
</dbReference>
<dbReference type="FunFam" id="3.20.20.70:FF:000096">
    <property type="entry name" value="Thiamine-phosphate synthase"/>
    <property type="match status" value="1"/>
</dbReference>
<comment type="catalytic activity">
    <reaction evidence="7 9 10">
        <text>2-(2-carboxy-4-methylthiazol-5-yl)ethyl phosphate + 4-amino-2-methyl-5-(diphosphooxymethyl)pyrimidine + 2 H(+) = thiamine phosphate + CO2 + diphosphate</text>
        <dbReference type="Rhea" id="RHEA:47848"/>
        <dbReference type="ChEBI" id="CHEBI:15378"/>
        <dbReference type="ChEBI" id="CHEBI:16526"/>
        <dbReference type="ChEBI" id="CHEBI:33019"/>
        <dbReference type="ChEBI" id="CHEBI:37575"/>
        <dbReference type="ChEBI" id="CHEBI:57841"/>
        <dbReference type="ChEBI" id="CHEBI:62890"/>
        <dbReference type="EC" id="2.5.1.3"/>
    </reaction>
</comment>
<dbReference type="AlphaFoldDB" id="A0A9D1T9D9"/>
<feature type="binding site" evidence="9">
    <location>
        <begin position="137"/>
        <end position="139"/>
    </location>
    <ligand>
        <name>2-[(2R,5Z)-2-carboxy-4-methylthiazol-5(2H)-ylidene]ethyl phosphate</name>
        <dbReference type="ChEBI" id="CHEBI:62899"/>
    </ligand>
</feature>
<reference evidence="13" key="2">
    <citation type="journal article" date="2021" name="PeerJ">
        <title>Extensive microbial diversity within the chicken gut microbiome revealed by metagenomics and culture.</title>
        <authorList>
            <person name="Gilroy R."/>
            <person name="Ravi A."/>
            <person name="Getino M."/>
            <person name="Pursley I."/>
            <person name="Horton D.L."/>
            <person name="Alikhan N.F."/>
            <person name="Baker D."/>
            <person name="Gharbi K."/>
            <person name="Hall N."/>
            <person name="Watson M."/>
            <person name="Adriaenssens E.M."/>
            <person name="Foster-Nyarko E."/>
            <person name="Jarju S."/>
            <person name="Secka A."/>
            <person name="Antonio M."/>
            <person name="Oren A."/>
            <person name="Chaudhuri R.R."/>
            <person name="La Ragione R."/>
            <person name="Hildebrand F."/>
            <person name="Pallen M.J."/>
        </authorList>
    </citation>
    <scope>NUCLEOTIDE SEQUENCE</scope>
    <source>
        <strain evidence="13">CHK188-20938</strain>
    </source>
</reference>
<organism evidence="13 14">
    <name type="scientific">Candidatus Scatomonas pullistercoris</name>
    <dbReference type="NCBI Taxonomy" id="2840920"/>
    <lineage>
        <taxon>Bacteria</taxon>
        <taxon>Bacillati</taxon>
        <taxon>Bacillota</taxon>
        <taxon>Clostridia</taxon>
        <taxon>Lachnospirales</taxon>
        <taxon>Lachnospiraceae</taxon>
        <taxon>Lachnospiraceae incertae sedis</taxon>
        <taxon>Candidatus Scatomonas</taxon>
    </lineage>
</organism>
<evidence type="ECO:0000256" key="5">
    <source>
        <dbReference type="ARBA" id="ARBA00022977"/>
    </source>
</evidence>
<evidence type="ECO:0000256" key="8">
    <source>
        <dbReference type="ARBA" id="ARBA00047883"/>
    </source>
</evidence>
<feature type="binding site" evidence="9">
    <location>
        <position position="167"/>
    </location>
    <ligand>
        <name>2-[(2R,5Z)-2-carboxy-4-methylthiazol-5(2H)-ylidene]ethyl phosphate</name>
        <dbReference type="ChEBI" id="CHEBI:62899"/>
    </ligand>
</feature>
<dbReference type="InterPro" id="IPR034291">
    <property type="entry name" value="TMP_synthase"/>
</dbReference>
<evidence type="ECO:0000256" key="2">
    <source>
        <dbReference type="ARBA" id="ARBA00022679"/>
    </source>
</evidence>
<comment type="cofactor">
    <cofactor evidence="9">
        <name>Mg(2+)</name>
        <dbReference type="ChEBI" id="CHEBI:18420"/>
    </cofactor>
    <text evidence="9">Binds 1 Mg(2+) ion per subunit.</text>
</comment>
<dbReference type="SUPFAM" id="SSF51391">
    <property type="entry name" value="Thiamin phosphate synthase"/>
    <property type="match status" value="1"/>
</dbReference>
<sequence>MKCGEKCLRLYAVTDRRWLGDSTLEQQVEEALKGGATFVQLREKQLDKKSFYREAVSLKKLCRKYGVPFVIDDDVELALESGADGVHIGQSDMALLDAREKLGPEKMIGVSARTVEEALEAERNGADYLGVGAVFSTSTKPDAVDVSLETLRKICESVSIPVVAIGGIGTENLPKLAGTGIAGVAVVSALFAAENIRKSAEKLRRLSEEAAAGNAGEGV</sequence>
<feature type="binding site" evidence="9">
    <location>
        <position position="140"/>
    </location>
    <ligand>
        <name>4-amino-2-methyl-5-(diphosphooxymethyl)pyrimidine</name>
        <dbReference type="ChEBI" id="CHEBI:57841"/>
    </ligand>
</feature>
<evidence type="ECO:0000256" key="4">
    <source>
        <dbReference type="ARBA" id="ARBA00022842"/>
    </source>
</evidence>
<dbReference type="Proteomes" id="UP000824169">
    <property type="component" value="Unassembled WGS sequence"/>
</dbReference>
<dbReference type="GO" id="GO:0000287">
    <property type="term" value="F:magnesium ion binding"/>
    <property type="evidence" value="ECO:0007669"/>
    <property type="project" value="UniProtKB-UniRule"/>
</dbReference>
<feature type="binding site" evidence="9">
    <location>
        <position position="92"/>
    </location>
    <ligand>
        <name>Mg(2+)</name>
        <dbReference type="ChEBI" id="CHEBI:18420"/>
    </ligand>
</feature>
<dbReference type="CDD" id="cd00564">
    <property type="entry name" value="TMP_TenI"/>
    <property type="match status" value="1"/>
</dbReference>
<dbReference type="PANTHER" id="PTHR20857">
    <property type="entry name" value="THIAMINE-PHOSPHATE PYROPHOSPHORYLASE"/>
    <property type="match status" value="1"/>
</dbReference>
<dbReference type="PANTHER" id="PTHR20857:SF15">
    <property type="entry name" value="THIAMINE-PHOSPHATE SYNTHASE"/>
    <property type="match status" value="1"/>
</dbReference>
<dbReference type="GO" id="GO:0009229">
    <property type="term" value="P:thiamine diphosphate biosynthetic process"/>
    <property type="evidence" value="ECO:0007669"/>
    <property type="project" value="UniProtKB-UniRule"/>
</dbReference>
<keyword evidence="4 9" id="KW-0460">Magnesium</keyword>
<evidence type="ECO:0000256" key="11">
    <source>
        <dbReference type="RuleBase" id="RU004253"/>
    </source>
</evidence>
<feature type="binding site" evidence="9">
    <location>
        <position position="72"/>
    </location>
    <ligand>
        <name>4-amino-2-methyl-5-(diphosphooxymethyl)pyrimidine</name>
        <dbReference type="ChEBI" id="CHEBI:57841"/>
    </ligand>
</feature>
<feature type="binding site" evidence="9">
    <location>
        <begin position="40"/>
        <end position="44"/>
    </location>
    <ligand>
        <name>4-amino-2-methyl-5-(diphosphooxymethyl)pyrimidine</name>
        <dbReference type="ChEBI" id="CHEBI:57841"/>
    </ligand>
</feature>
<comment type="function">
    <text evidence="9">Condenses 4-methyl-5-(beta-hydroxyethyl)thiazole monophosphate (THZ-P) and 2-methyl-4-amino-5-hydroxymethyl pyrimidine pyrophosphate (HMP-PP) to form thiamine monophosphate (TMP).</text>
</comment>
<evidence type="ECO:0000313" key="13">
    <source>
        <dbReference type="EMBL" id="HIV24684.1"/>
    </source>
</evidence>
<reference evidence="13" key="1">
    <citation type="submission" date="2020-10" db="EMBL/GenBank/DDBJ databases">
        <authorList>
            <person name="Gilroy R."/>
        </authorList>
    </citation>
    <scope>NUCLEOTIDE SEQUENCE</scope>
    <source>
        <strain evidence="13">CHK188-20938</strain>
    </source>
</reference>
<dbReference type="HAMAP" id="MF_00097">
    <property type="entry name" value="TMP_synthase"/>
    <property type="match status" value="1"/>
</dbReference>
<evidence type="ECO:0000256" key="6">
    <source>
        <dbReference type="ARBA" id="ARBA00047334"/>
    </source>
</evidence>
<feature type="binding site" evidence="9">
    <location>
        <begin position="187"/>
        <end position="188"/>
    </location>
    <ligand>
        <name>2-[(2R,5Z)-2-carboxy-4-methylthiazol-5(2H)-ylidene]ethyl phosphate</name>
        <dbReference type="ChEBI" id="CHEBI:62899"/>
    </ligand>
</feature>
<comment type="caution">
    <text evidence="13">The sequence shown here is derived from an EMBL/GenBank/DDBJ whole genome shotgun (WGS) entry which is preliminary data.</text>
</comment>
<dbReference type="EC" id="2.5.1.3" evidence="9"/>
<dbReference type="GO" id="GO:0009228">
    <property type="term" value="P:thiamine biosynthetic process"/>
    <property type="evidence" value="ECO:0007669"/>
    <property type="project" value="UniProtKB-KW"/>
</dbReference>
<keyword evidence="3 9" id="KW-0479">Metal-binding</keyword>